<gene>
    <name evidence="4" type="ORF">C8J30_103219</name>
</gene>
<dbReference type="Gene3D" id="3.30.70.1070">
    <property type="entry name" value="Sporulation related repeat"/>
    <property type="match status" value="1"/>
</dbReference>
<name>A0A318U1W4_9RHOB</name>
<proteinExistence type="predicted"/>
<dbReference type="PROSITE" id="PS51724">
    <property type="entry name" value="SPOR"/>
    <property type="match status" value="1"/>
</dbReference>
<feature type="domain" description="SPOR" evidence="3">
    <location>
        <begin position="501"/>
        <end position="572"/>
    </location>
</feature>
<evidence type="ECO:0000313" key="5">
    <source>
        <dbReference type="Proteomes" id="UP000247727"/>
    </source>
</evidence>
<feature type="region of interest" description="Disordered" evidence="1">
    <location>
        <begin position="118"/>
        <end position="137"/>
    </location>
</feature>
<evidence type="ECO:0000313" key="4">
    <source>
        <dbReference type="EMBL" id="PYF11123.1"/>
    </source>
</evidence>
<feature type="signal peptide" evidence="2">
    <location>
        <begin position="1"/>
        <end position="24"/>
    </location>
</feature>
<keyword evidence="5" id="KW-1185">Reference proteome</keyword>
<dbReference type="InterPro" id="IPR007730">
    <property type="entry name" value="SPOR-like_dom"/>
</dbReference>
<reference evidence="4 5" key="1">
    <citation type="submission" date="2018-06" db="EMBL/GenBank/DDBJ databases">
        <title>Genomic Encyclopedia of Type Strains, Phase III (KMG-III): the genomes of soil and plant-associated and newly described type strains.</title>
        <authorList>
            <person name="Whitman W."/>
        </authorList>
    </citation>
    <scope>NUCLEOTIDE SEQUENCE [LARGE SCALE GENOMIC DNA]</scope>
    <source>
        <strain evidence="4 5">JA737</strain>
    </source>
</reference>
<organism evidence="4 5">
    <name type="scientific">Rhodobacter viridis</name>
    <dbReference type="NCBI Taxonomy" id="1054202"/>
    <lineage>
        <taxon>Bacteria</taxon>
        <taxon>Pseudomonadati</taxon>
        <taxon>Pseudomonadota</taxon>
        <taxon>Alphaproteobacteria</taxon>
        <taxon>Rhodobacterales</taxon>
        <taxon>Rhodobacter group</taxon>
        <taxon>Rhodobacter</taxon>
    </lineage>
</organism>
<comment type="caution">
    <text evidence="4">The sequence shown here is derived from an EMBL/GenBank/DDBJ whole genome shotgun (WGS) entry which is preliminary data.</text>
</comment>
<keyword evidence="2" id="KW-0732">Signal</keyword>
<dbReference type="SUPFAM" id="SSF110997">
    <property type="entry name" value="Sporulation related repeat"/>
    <property type="match status" value="1"/>
</dbReference>
<protein>
    <submittedName>
        <fullName evidence="4">Sporulation related protein</fullName>
    </submittedName>
</protein>
<dbReference type="AlphaFoldDB" id="A0A318U1W4"/>
<accession>A0A318U1W4</accession>
<dbReference type="Proteomes" id="UP000247727">
    <property type="component" value="Unassembled WGS sequence"/>
</dbReference>
<dbReference type="InterPro" id="IPR036680">
    <property type="entry name" value="SPOR-like_sf"/>
</dbReference>
<dbReference type="OrthoDB" id="7843142at2"/>
<dbReference type="EMBL" id="QJTK01000003">
    <property type="protein sequence ID" value="PYF11123.1"/>
    <property type="molecule type" value="Genomic_DNA"/>
</dbReference>
<dbReference type="Pfam" id="PF05036">
    <property type="entry name" value="SPOR"/>
    <property type="match status" value="1"/>
</dbReference>
<dbReference type="GO" id="GO:0042834">
    <property type="term" value="F:peptidoglycan binding"/>
    <property type="evidence" value="ECO:0007669"/>
    <property type="project" value="InterPro"/>
</dbReference>
<evidence type="ECO:0000256" key="2">
    <source>
        <dbReference type="SAM" id="SignalP"/>
    </source>
</evidence>
<evidence type="ECO:0000259" key="3">
    <source>
        <dbReference type="PROSITE" id="PS51724"/>
    </source>
</evidence>
<feature type="chain" id="PRO_5016378026" evidence="2">
    <location>
        <begin position="25"/>
        <end position="572"/>
    </location>
</feature>
<evidence type="ECO:0000256" key="1">
    <source>
        <dbReference type="SAM" id="MobiDB-lite"/>
    </source>
</evidence>
<sequence>MRRYGWLLAATAVAAAMGGTAALAEMNLNGPAEVPPLSFKGRQYVDSAGCVFVRAGYGGNVNWVPRVDRTKNQLCGYTPTLKGNEPVIDIAKVAPAPATTPVAAAATPTGTAAPTAVATSAPVKPSKSPFEPTPFVGKPMETIATTEAPPRIGLGVAAAPRPVAAPARVPSPAPVQVAAAPVVVAVAPPAPAPVIAPTPAAMPTRSGYVSPYALNGGMVASTPAPAPVAPPVRGSVRYHNTLPVPVQIVGTETVAATATSCPAGTSAAQRYLLSDGRSVVRCGGAAANPEAFINAAAVPGLVVGSAPMVGGTGYGPSAYDASAYPVTTTAPMVGGTGYGVSYSTQAMTTVSGGMTPQQAYATASPYRLNGGTVAVPQTAGRVSSNSYTPPPVYVRSPSGQSTLTPIEVATDAGPTGYAPAFDDGRLNPFRGPRTAMGDAQQGVLWTNEVPARPVTAKTPARKRIVPAEPVYVAAPAYAVPYAPVASRVSSKSVVTPVAPAPQAAGPRYVQVGTFAMPGNAEAAKARLAAAGLPVSSAQTGRGLVVVLAGPFADARQALATVRGAGFADVILR</sequence>